<evidence type="ECO:0000259" key="4">
    <source>
        <dbReference type="PROSITE" id="PS50110"/>
    </source>
</evidence>
<dbReference type="InterPro" id="IPR011006">
    <property type="entry name" value="CheY-like_superfamily"/>
</dbReference>
<dbReference type="AlphaFoldDB" id="A0A1J4T9F2"/>
<dbReference type="Gene3D" id="3.40.50.2300">
    <property type="match status" value="1"/>
</dbReference>
<dbReference type="Proteomes" id="UP000182860">
    <property type="component" value="Unassembled WGS sequence"/>
</dbReference>
<evidence type="ECO:0000256" key="1">
    <source>
        <dbReference type="ARBA" id="ARBA00022553"/>
    </source>
</evidence>
<evidence type="ECO:0000313" key="5">
    <source>
        <dbReference type="EMBL" id="OIO08128.1"/>
    </source>
</evidence>
<dbReference type="EMBL" id="MNUV01000015">
    <property type="protein sequence ID" value="OIO08128.1"/>
    <property type="molecule type" value="Genomic_DNA"/>
</dbReference>
<protein>
    <recommendedName>
        <fullName evidence="4">Response regulatory domain-containing protein</fullName>
    </recommendedName>
</protein>
<dbReference type="PANTHER" id="PTHR44591">
    <property type="entry name" value="STRESS RESPONSE REGULATOR PROTEIN 1"/>
    <property type="match status" value="1"/>
</dbReference>
<feature type="domain" description="Response regulatory" evidence="4">
    <location>
        <begin position="4"/>
        <end position="120"/>
    </location>
</feature>
<accession>A0A1J4T9F2</accession>
<evidence type="ECO:0000313" key="6">
    <source>
        <dbReference type="Proteomes" id="UP000182860"/>
    </source>
</evidence>
<dbReference type="InterPro" id="IPR050595">
    <property type="entry name" value="Bact_response_regulator"/>
</dbReference>
<reference evidence="5 6" key="1">
    <citation type="journal article" date="2016" name="Environ. Microbiol.">
        <title>Genomic resolution of a cold subsurface aquifer community provides metabolic insights for novel microbes adapted to high CO concentrations.</title>
        <authorList>
            <person name="Probst A.J."/>
            <person name="Castelle C.J."/>
            <person name="Singh A."/>
            <person name="Brown C.T."/>
            <person name="Anantharaman K."/>
            <person name="Sharon I."/>
            <person name="Hug L.A."/>
            <person name="Burstein D."/>
            <person name="Emerson J.B."/>
            <person name="Thomas B.C."/>
            <person name="Banfield J.F."/>
        </authorList>
    </citation>
    <scope>NUCLEOTIDE SEQUENCE [LARGE SCALE GENOMIC DNA]</scope>
    <source>
        <strain evidence="5">CG1_02_41_21</strain>
    </source>
</reference>
<evidence type="ECO:0000256" key="2">
    <source>
        <dbReference type="ARBA" id="ARBA00023012"/>
    </source>
</evidence>
<dbReference type="GO" id="GO:0000160">
    <property type="term" value="P:phosphorelay signal transduction system"/>
    <property type="evidence" value="ECO:0007669"/>
    <property type="project" value="UniProtKB-KW"/>
</dbReference>
<comment type="caution">
    <text evidence="5">The sequence shown here is derived from an EMBL/GenBank/DDBJ whole genome shotgun (WGS) entry which is preliminary data.</text>
</comment>
<dbReference type="SMART" id="SM00448">
    <property type="entry name" value="REC"/>
    <property type="match status" value="1"/>
</dbReference>
<gene>
    <name evidence="5" type="ORF">AUJ35_00870</name>
</gene>
<sequence length="123" mass="14111">MRKKILIVEDDVLLVKAISYEFEQENFEVFTAGNGEDGLKMAEQHLPDLILADINMPKMDGLAMLKALRATEWGKNMLVIMLTNYSDEQRVLEALSQKAFYYLVKSDWDLSQIVAKVKEKLVN</sequence>
<keyword evidence="1 3" id="KW-0597">Phosphoprotein</keyword>
<dbReference type="PROSITE" id="PS50110">
    <property type="entry name" value="RESPONSE_REGULATORY"/>
    <property type="match status" value="1"/>
</dbReference>
<organism evidence="5 6">
    <name type="scientific">Candidatus Falkowbacteria bacterium CG1_02_41_21</name>
    <dbReference type="NCBI Taxonomy" id="1805147"/>
    <lineage>
        <taxon>Bacteria</taxon>
        <taxon>Candidatus Falkowiibacteriota</taxon>
    </lineage>
</organism>
<name>A0A1J4T9F2_9BACT</name>
<dbReference type="Pfam" id="PF00072">
    <property type="entry name" value="Response_reg"/>
    <property type="match status" value="1"/>
</dbReference>
<dbReference type="PANTHER" id="PTHR44591:SF14">
    <property type="entry name" value="PROTEIN PILG"/>
    <property type="match status" value="1"/>
</dbReference>
<keyword evidence="2" id="KW-0902">Two-component regulatory system</keyword>
<proteinExistence type="predicted"/>
<dbReference type="InterPro" id="IPR001789">
    <property type="entry name" value="Sig_transdc_resp-reg_receiver"/>
</dbReference>
<dbReference type="CDD" id="cd17574">
    <property type="entry name" value="REC_OmpR"/>
    <property type="match status" value="1"/>
</dbReference>
<evidence type="ECO:0000256" key="3">
    <source>
        <dbReference type="PROSITE-ProRule" id="PRU00169"/>
    </source>
</evidence>
<dbReference type="SUPFAM" id="SSF52172">
    <property type="entry name" value="CheY-like"/>
    <property type="match status" value="1"/>
</dbReference>
<feature type="modified residue" description="4-aspartylphosphate" evidence="3">
    <location>
        <position position="53"/>
    </location>
</feature>